<comment type="subcellular location">
    <subcellularLocation>
        <location evidence="1">Nucleus</location>
    </subcellularLocation>
    <subcellularLocation>
        <location evidence="1">Chromosome</location>
    </subcellularLocation>
</comment>
<organism evidence="2 3">
    <name type="scientific">Quercus rubra</name>
    <name type="common">Northern red oak</name>
    <name type="synonym">Quercus borealis</name>
    <dbReference type="NCBI Taxonomy" id="3512"/>
    <lineage>
        <taxon>Eukaryota</taxon>
        <taxon>Viridiplantae</taxon>
        <taxon>Streptophyta</taxon>
        <taxon>Embryophyta</taxon>
        <taxon>Tracheophyta</taxon>
        <taxon>Spermatophyta</taxon>
        <taxon>Magnoliopsida</taxon>
        <taxon>eudicotyledons</taxon>
        <taxon>Gunneridae</taxon>
        <taxon>Pentapetalae</taxon>
        <taxon>rosids</taxon>
        <taxon>fabids</taxon>
        <taxon>Fagales</taxon>
        <taxon>Fagaceae</taxon>
        <taxon>Quercus</taxon>
    </lineage>
</organism>
<dbReference type="PANTHER" id="PTHR13980:SF18">
    <property type="entry name" value="FACT COMPLEX SUBUNIT SPT16"/>
    <property type="match status" value="1"/>
</dbReference>
<dbReference type="GO" id="GO:0006281">
    <property type="term" value="P:DNA repair"/>
    <property type="evidence" value="ECO:0007669"/>
    <property type="project" value="UniProtKB-UniRule"/>
</dbReference>
<dbReference type="PANTHER" id="PTHR13980">
    <property type="entry name" value="CDC68 RELATED"/>
    <property type="match status" value="1"/>
</dbReference>
<keyword evidence="3" id="KW-1185">Reference proteome</keyword>
<dbReference type="InterPro" id="IPR029149">
    <property type="entry name" value="Creatin/AminoP/Spt16_N"/>
</dbReference>
<evidence type="ECO:0000313" key="2">
    <source>
        <dbReference type="EMBL" id="KAK4595325.1"/>
    </source>
</evidence>
<accession>A0AAN7FSJ4</accession>
<comment type="subunit">
    <text evidence="1">Component of the FACT complex.</text>
</comment>
<comment type="similarity">
    <text evidence="1">Belongs to the peptidase M24 family. SPT16 subfamily.</text>
</comment>
<keyword evidence="1" id="KW-0804">Transcription</keyword>
<keyword evidence="1" id="KW-0235">DNA replication</keyword>
<evidence type="ECO:0000313" key="3">
    <source>
        <dbReference type="Proteomes" id="UP001324115"/>
    </source>
</evidence>
<sequence>MDAIFHAIHAQSKVDGLDTPLVGYIARETPEGKLLELCTEKLKNANFQLGDITGGLSNLFAVKDKDEIMCVKKAVYSSTHVIKKVVVPKLENVIDEEKKVSHSALMDETEKAILEPTRAGVRLKAENIDICYPPIF</sequence>
<dbReference type="InterPro" id="IPR036005">
    <property type="entry name" value="Creatinase/aminopeptidase-like"/>
</dbReference>
<dbReference type="GO" id="GO:0035101">
    <property type="term" value="C:FACT complex"/>
    <property type="evidence" value="ECO:0007669"/>
    <property type="project" value="UniProtKB-UniRule"/>
</dbReference>
<evidence type="ECO:0000256" key="1">
    <source>
        <dbReference type="RuleBase" id="RU367052"/>
    </source>
</evidence>
<name>A0AAN7FSJ4_QUERU</name>
<comment type="caution">
    <text evidence="2">The sequence shown here is derived from an EMBL/GenBank/DDBJ whole genome shotgun (WGS) entry which is preliminary data.</text>
</comment>
<gene>
    <name evidence="2" type="ORF">RGQ29_013679</name>
</gene>
<keyword evidence="1" id="KW-0234">DNA repair</keyword>
<dbReference type="InterPro" id="IPR040258">
    <property type="entry name" value="Spt16"/>
</dbReference>
<dbReference type="Proteomes" id="UP001324115">
    <property type="component" value="Unassembled WGS sequence"/>
</dbReference>
<proteinExistence type="inferred from homology"/>
<dbReference type="GO" id="GO:0006368">
    <property type="term" value="P:transcription elongation by RNA polymerase II"/>
    <property type="evidence" value="ECO:0007669"/>
    <property type="project" value="TreeGrafter"/>
</dbReference>
<dbReference type="GO" id="GO:0031491">
    <property type="term" value="F:nucleosome binding"/>
    <property type="evidence" value="ECO:0007669"/>
    <property type="project" value="TreeGrafter"/>
</dbReference>
<dbReference type="AlphaFoldDB" id="A0AAN7FSJ4"/>
<dbReference type="GO" id="GO:0006260">
    <property type="term" value="P:DNA replication"/>
    <property type="evidence" value="ECO:0007669"/>
    <property type="project" value="UniProtKB-KW"/>
</dbReference>
<keyword evidence="1" id="KW-0539">Nucleus</keyword>
<comment type="function">
    <text evidence="1">Component of the FACT complex, a general chromatin factor that acts to reorganize nucleosomes. The FACT complex is involved in multiple processes that require DNA as a template such as mRNA elongation, DNA replication and DNA repair. During transcription elongation the FACT complex acts as a histone chaperone that both destabilizes and restores nucleosomal structure. It facilitates the passage of RNA polymerase II and transcription by promoting the dissociation of one histone H2A-H2B dimer from the nucleosome, then subsequently promotes the reestablishment of the nucleosome following the passage of RNA polymerase II.</text>
</comment>
<keyword evidence="1" id="KW-0805">Transcription regulation</keyword>
<protein>
    <recommendedName>
        <fullName evidence="1">FACT complex subunit</fullName>
    </recommendedName>
</protein>
<dbReference type="Gene3D" id="3.90.230.10">
    <property type="entry name" value="Creatinase/methionine aminopeptidase superfamily"/>
    <property type="match status" value="1"/>
</dbReference>
<reference evidence="2 3" key="1">
    <citation type="journal article" date="2023" name="G3 (Bethesda)">
        <title>A haplotype-resolved chromosome-scale genome for Quercus rubra L. provides insights into the genetics of adaptive traits for red oak species.</title>
        <authorList>
            <person name="Kapoor B."/>
            <person name="Jenkins J."/>
            <person name="Schmutz J."/>
            <person name="Zhebentyayeva T."/>
            <person name="Kuelheim C."/>
            <person name="Coggeshall M."/>
            <person name="Heim C."/>
            <person name="Lasky J.R."/>
            <person name="Leites L."/>
            <person name="Islam-Faridi N."/>
            <person name="Romero-Severson J."/>
            <person name="DeLeo V.L."/>
            <person name="Lucas S.M."/>
            <person name="Lazic D."/>
            <person name="Gailing O."/>
            <person name="Carlson J."/>
            <person name="Staton M."/>
        </authorList>
    </citation>
    <scope>NUCLEOTIDE SEQUENCE [LARGE SCALE GENOMIC DNA]</scope>
    <source>
        <strain evidence="2">Pseudo-F2</strain>
    </source>
</reference>
<keyword evidence="1" id="KW-0158">Chromosome</keyword>
<dbReference type="EMBL" id="JAXUIC010000003">
    <property type="protein sequence ID" value="KAK4595325.1"/>
    <property type="molecule type" value="Genomic_DNA"/>
</dbReference>
<keyword evidence="1" id="KW-0227">DNA damage</keyword>
<dbReference type="Gene3D" id="3.40.350.10">
    <property type="entry name" value="Creatinase/prolidase N-terminal domain"/>
    <property type="match status" value="1"/>
</dbReference>